<dbReference type="PANTHER" id="PTHR11800:SF2">
    <property type="entry name" value="DNA-DIRECTED RNA POLYMERASE II SUBUNIT RPB3"/>
    <property type="match status" value="1"/>
</dbReference>
<name>A0A7C4D2Q3_THEPE</name>
<evidence type="ECO:0000256" key="5">
    <source>
        <dbReference type="HAMAP-Rule" id="MF_00320"/>
    </source>
</evidence>
<dbReference type="InterPro" id="IPR011263">
    <property type="entry name" value="DNA-dir_RNA_pol_RpoA/D/Rpb3"/>
</dbReference>
<dbReference type="GO" id="GO:0006351">
    <property type="term" value="P:DNA-templated transcription"/>
    <property type="evidence" value="ECO:0007669"/>
    <property type="project" value="UniProtKB-UniRule"/>
</dbReference>
<dbReference type="Pfam" id="PF01000">
    <property type="entry name" value="RNA_pol_A_bac"/>
    <property type="match status" value="1"/>
</dbReference>
<accession>A0A7C4D2Q3</accession>
<keyword evidence="5" id="KW-0479">Metal-binding</keyword>
<reference evidence="7" key="1">
    <citation type="journal article" date="2020" name="mSystems">
        <title>Genome- and Community-Level Interaction Insights into Carbon Utilization and Element Cycling Functions of Hydrothermarchaeota in Hydrothermal Sediment.</title>
        <authorList>
            <person name="Zhou Z."/>
            <person name="Liu Y."/>
            <person name="Xu W."/>
            <person name="Pan J."/>
            <person name="Luo Z.H."/>
            <person name="Li M."/>
        </authorList>
    </citation>
    <scope>NUCLEOTIDE SEQUENCE</scope>
    <source>
        <strain evidence="7">SpSt-649</strain>
    </source>
</reference>
<dbReference type="Gene3D" id="2.170.120.12">
    <property type="entry name" value="DNA-directed RNA polymerase, insert domain"/>
    <property type="match status" value="1"/>
</dbReference>
<dbReference type="InterPro" id="IPR001514">
    <property type="entry name" value="DNA-dir_RNA_pol_30-40kDasu_CS"/>
</dbReference>
<dbReference type="GO" id="GO:0003677">
    <property type="term" value="F:DNA binding"/>
    <property type="evidence" value="ECO:0007669"/>
    <property type="project" value="UniProtKB-UniRule"/>
</dbReference>
<dbReference type="InterPro" id="IPR036603">
    <property type="entry name" value="RBP11-like"/>
</dbReference>
<dbReference type="GO" id="GO:0046872">
    <property type="term" value="F:metal ion binding"/>
    <property type="evidence" value="ECO:0007669"/>
    <property type="project" value="UniProtKB-KW"/>
</dbReference>
<feature type="binding site" evidence="5">
    <location>
        <position position="221"/>
    </location>
    <ligand>
        <name>[3Fe-4S] cluster</name>
        <dbReference type="ChEBI" id="CHEBI:21137"/>
    </ligand>
</feature>
<evidence type="ECO:0000313" key="7">
    <source>
        <dbReference type="EMBL" id="HGM47115.1"/>
    </source>
</evidence>
<dbReference type="NCBIfam" id="NF001988">
    <property type="entry name" value="PRK00783.1"/>
    <property type="match status" value="1"/>
</dbReference>
<dbReference type="EC" id="2.7.7.6" evidence="5"/>
<dbReference type="Gene3D" id="3.30.70.3110">
    <property type="match status" value="1"/>
</dbReference>
<dbReference type="PANTHER" id="PTHR11800">
    <property type="entry name" value="DNA-DIRECTED RNA POLYMERASE"/>
    <property type="match status" value="1"/>
</dbReference>
<comment type="catalytic activity">
    <reaction evidence="5">
        <text>RNA(n) + a ribonucleoside 5'-triphosphate = RNA(n+1) + diphosphate</text>
        <dbReference type="Rhea" id="RHEA:21248"/>
        <dbReference type="Rhea" id="RHEA-COMP:14527"/>
        <dbReference type="Rhea" id="RHEA-COMP:17342"/>
        <dbReference type="ChEBI" id="CHEBI:33019"/>
        <dbReference type="ChEBI" id="CHEBI:61557"/>
        <dbReference type="ChEBI" id="CHEBI:140395"/>
        <dbReference type="EC" id="2.7.7.6"/>
    </reaction>
</comment>
<comment type="cofactor">
    <cofactor evidence="5">
        <name>[3Fe-4S] cluster</name>
        <dbReference type="ChEBI" id="CHEBI:21137"/>
    </cofactor>
    <text evidence="5">Binds 1 [3Fe-4S] cluster.</text>
</comment>
<comment type="similarity">
    <text evidence="4 5">Belongs to the archaeal Rpo3/eukaryotic RPB3 RNA polymerase subunit family.</text>
</comment>
<evidence type="ECO:0000256" key="3">
    <source>
        <dbReference type="ARBA" id="ARBA00023163"/>
    </source>
</evidence>
<dbReference type="AlphaFoldDB" id="A0A7C4D2Q3"/>
<feature type="binding site" evidence="5">
    <location>
        <position position="218"/>
    </location>
    <ligand>
        <name>[3Fe-4S] cluster</name>
        <dbReference type="ChEBI" id="CHEBI:21137"/>
    </ligand>
</feature>
<dbReference type="InterPro" id="IPR036643">
    <property type="entry name" value="RNApol_insert_sf"/>
</dbReference>
<dbReference type="GO" id="GO:0046983">
    <property type="term" value="F:protein dimerization activity"/>
    <property type="evidence" value="ECO:0007669"/>
    <property type="project" value="InterPro"/>
</dbReference>
<comment type="function">
    <text evidence="5">DNA-dependent RNA polymerase (RNAP) catalyzes the transcription of DNA into RNA using the four ribonucleoside triphosphates as substrates.</text>
</comment>
<dbReference type="GO" id="GO:0000428">
    <property type="term" value="C:DNA-directed RNA polymerase complex"/>
    <property type="evidence" value="ECO:0007669"/>
    <property type="project" value="UniProtKB-KW"/>
</dbReference>
<dbReference type="InterPro" id="IPR050518">
    <property type="entry name" value="Rpo3/RPB3_RNA_Pol_subunit"/>
</dbReference>
<keyword evidence="1 5" id="KW-0240">DNA-directed RNA polymerase</keyword>
<keyword evidence="3 5" id="KW-0804">Transcription</keyword>
<dbReference type="Pfam" id="PF01193">
    <property type="entry name" value="RNA_pol_L"/>
    <property type="match status" value="1"/>
</dbReference>
<protein>
    <recommendedName>
        <fullName evidence="5">DNA-directed RNA polymerase subunit Rpo3</fullName>
        <ecNumber evidence="5">2.7.7.6</ecNumber>
    </recommendedName>
    <alternativeName>
        <fullName evidence="5">DNA-directed RNA polymerase subunit D</fullName>
    </alternativeName>
</protein>
<dbReference type="InterPro" id="IPR011262">
    <property type="entry name" value="DNA-dir_RNA_pol_insert"/>
</dbReference>
<comment type="subunit">
    <text evidence="5">Part of the RNA polymerase complex.</text>
</comment>
<dbReference type="Gene3D" id="3.30.1360.10">
    <property type="entry name" value="RNA polymerase, RBP11-like subunit"/>
    <property type="match status" value="1"/>
</dbReference>
<dbReference type="HAMAP" id="MF_00320">
    <property type="entry name" value="RNApol_arch_Rpo3"/>
    <property type="match status" value="1"/>
</dbReference>
<evidence type="ECO:0000256" key="4">
    <source>
        <dbReference type="ARBA" id="ARBA00025804"/>
    </source>
</evidence>
<dbReference type="SMART" id="SM00662">
    <property type="entry name" value="RPOLD"/>
    <property type="match status" value="1"/>
</dbReference>
<keyword evidence="5 7" id="KW-0808">Transferase</keyword>
<feature type="domain" description="DNA-directed RNA polymerase RpoA/D/Rpb3-type" evidence="6">
    <location>
        <begin position="14"/>
        <end position="271"/>
    </location>
</feature>
<dbReference type="PROSITE" id="PS00446">
    <property type="entry name" value="RNA_POL_D_30KD"/>
    <property type="match status" value="1"/>
</dbReference>
<keyword evidence="5" id="KW-0963">Cytoplasm</keyword>
<dbReference type="SUPFAM" id="SSF56553">
    <property type="entry name" value="Insert subdomain of RNA polymerase alpha subunit"/>
    <property type="match status" value="1"/>
</dbReference>
<organism evidence="7">
    <name type="scientific">Thermofilum pendens</name>
    <dbReference type="NCBI Taxonomy" id="2269"/>
    <lineage>
        <taxon>Archaea</taxon>
        <taxon>Thermoproteota</taxon>
        <taxon>Thermoprotei</taxon>
        <taxon>Thermofilales</taxon>
        <taxon>Thermofilaceae</taxon>
        <taxon>Thermofilum</taxon>
    </lineage>
</organism>
<dbReference type="SUPFAM" id="SSF55257">
    <property type="entry name" value="RBP11-like subunits of RNA polymerase"/>
    <property type="match status" value="1"/>
</dbReference>
<evidence type="ECO:0000259" key="6">
    <source>
        <dbReference type="SMART" id="SM00662"/>
    </source>
</evidence>
<sequence length="281" mass="30687">MPPKLTIVSKKYEKLVVELEGVTPALANSIRRALIAEVPVLAIDEVIVAENSSVLWDEMIAHRLSLIPLKMNEETYDALLDCYLRGEDCSVIFTLEEKASERARTVLSGHLRFEGVEGVAAPPEAFQVEPVSKNIPVVKLAKGQGISLTAIARMGVGREHAKWQPVAAVGYKHKPVIRVLRNPDEATATKILEVCPRKVFGYLDGNLVVAQPTSCNLCGECAEKFPEYVEVSGDPTSIRLSIEGLGTIPVEKILHVALEMLDRKLAQLVDSIREAAQQSSG</sequence>
<dbReference type="GO" id="GO:0005737">
    <property type="term" value="C:cytoplasm"/>
    <property type="evidence" value="ECO:0007669"/>
    <property type="project" value="UniProtKB-SubCell"/>
</dbReference>
<dbReference type="GO" id="GO:0003899">
    <property type="term" value="F:DNA-directed RNA polymerase activity"/>
    <property type="evidence" value="ECO:0007669"/>
    <property type="project" value="UniProtKB-UniRule"/>
</dbReference>
<comment type="subcellular location">
    <subcellularLocation>
        <location evidence="5">Cytoplasm</location>
    </subcellularLocation>
</comment>
<evidence type="ECO:0000256" key="1">
    <source>
        <dbReference type="ARBA" id="ARBA00022478"/>
    </source>
</evidence>
<dbReference type="InterPro" id="IPR022842">
    <property type="entry name" value="RNAP_Rpo3/Rpb3/RPAC1"/>
</dbReference>
<feature type="binding site" evidence="5">
    <location>
        <position position="215"/>
    </location>
    <ligand>
        <name>[3Fe-4S] cluster</name>
        <dbReference type="ChEBI" id="CHEBI:21137"/>
    </ligand>
</feature>
<keyword evidence="5" id="KW-0408">Iron</keyword>
<evidence type="ECO:0000256" key="2">
    <source>
        <dbReference type="ARBA" id="ARBA00022695"/>
    </source>
</evidence>
<dbReference type="EMBL" id="DTBQ01000143">
    <property type="protein sequence ID" value="HGM47115.1"/>
    <property type="molecule type" value="Genomic_DNA"/>
</dbReference>
<proteinExistence type="inferred from homology"/>
<keyword evidence="2 5" id="KW-0548">Nucleotidyltransferase</keyword>
<keyword evidence="5" id="KW-0003">3Fe-4S</keyword>
<comment type="caution">
    <text evidence="7">The sequence shown here is derived from an EMBL/GenBank/DDBJ whole genome shotgun (WGS) entry which is preliminary data.</text>
</comment>
<dbReference type="GO" id="GO:0051538">
    <property type="term" value="F:3 iron, 4 sulfur cluster binding"/>
    <property type="evidence" value="ECO:0007669"/>
    <property type="project" value="UniProtKB-KW"/>
</dbReference>
<gene>
    <name evidence="5" type="primary">rpo3</name>
    <name evidence="5" type="synonym">rpoD</name>
    <name evidence="7" type="ORF">ENU21_05135</name>
</gene>
<keyword evidence="5" id="KW-0411">Iron-sulfur</keyword>